<evidence type="ECO:0000313" key="1">
    <source>
        <dbReference type="EMBL" id="CAG8472800.1"/>
    </source>
</evidence>
<reference evidence="1" key="1">
    <citation type="submission" date="2021-06" db="EMBL/GenBank/DDBJ databases">
        <authorList>
            <person name="Kallberg Y."/>
            <person name="Tangrot J."/>
            <person name="Rosling A."/>
        </authorList>
    </citation>
    <scope>NUCLEOTIDE SEQUENCE</scope>
    <source>
        <strain evidence="1">AU212A</strain>
    </source>
</reference>
<gene>
    <name evidence="1" type="ORF">SCALOS_LOCUS2101</name>
</gene>
<keyword evidence="2" id="KW-1185">Reference proteome</keyword>
<proteinExistence type="predicted"/>
<dbReference type="EMBL" id="CAJVPM010001743">
    <property type="protein sequence ID" value="CAG8472800.1"/>
    <property type="molecule type" value="Genomic_DNA"/>
</dbReference>
<accession>A0ACA9KGP2</accession>
<protein>
    <submittedName>
        <fullName evidence="1">11702_t:CDS:1</fullName>
    </submittedName>
</protein>
<sequence length="608" mass="69407">MAIPQSSVSKFGTCPKCSSPRFHYNWCRKCEFYAYQSLYPKWTCQNQDIDLVIKSIQANAGSIFSFIEYIPYEKFLNIEYIGKGGFSTVWEAEWVDGPRDGPPVFEHQDGVQGEQMPKWERSGQKKVILKSLLASQNVKSQFFEELRILSRHTPPNCTYTIPGLLRCYGITRDPKTHEFMMVFQHCSRYDLQTYLSRIPYTTLLQSHKLISQIVGGLKEIHKSGLIHKNLHSGNILIDENGNAYIGDTGLCKPVDPAKIRRSSEPTKLTFRKRTNSSPTESISQPMNLVNSVFGVMPYLAPETLMSGIYSKSSNVYSLGMILWQIWSGQRPFIERPHDKTLQIEILKNNLRPMLLEDMPTEYKELVSQCLESDPSNRPSIDDIERVLKRMICDDGINVEGVVTGSLGFEIGIKGNGGIRRVLYQERQNALPHRKAKYVSRLISTLNNKTDASEIKSIPLQKLRNSSQSNLLTRHDFTNKPDLGTVIKVKHDQNDPSDNHSNPRVSPHNIPPRTSLVSNVFENTQGSIIILNASGNNRDSRIFTANKQNSENFYKGFNESREFSIPKNNHIIQKLQSATAFQRISSMNRCLIPNDEDFRILIDWCYWAN</sequence>
<comment type="caution">
    <text evidence="1">The sequence shown here is derived from an EMBL/GenBank/DDBJ whole genome shotgun (WGS) entry which is preliminary data.</text>
</comment>
<evidence type="ECO:0000313" key="2">
    <source>
        <dbReference type="Proteomes" id="UP000789860"/>
    </source>
</evidence>
<dbReference type="Proteomes" id="UP000789860">
    <property type="component" value="Unassembled WGS sequence"/>
</dbReference>
<organism evidence="1 2">
    <name type="scientific">Scutellospora calospora</name>
    <dbReference type="NCBI Taxonomy" id="85575"/>
    <lineage>
        <taxon>Eukaryota</taxon>
        <taxon>Fungi</taxon>
        <taxon>Fungi incertae sedis</taxon>
        <taxon>Mucoromycota</taxon>
        <taxon>Glomeromycotina</taxon>
        <taxon>Glomeromycetes</taxon>
        <taxon>Diversisporales</taxon>
        <taxon>Gigasporaceae</taxon>
        <taxon>Scutellospora</taxon>
    </lineage>
</organism>
<name>A0ACA9KGP2_9GLOM</name>